<evidence type="ECO:0000313" key="10">
    <source>
        <dbReference type="EMBL" id="SUB33654.1"/>
    </source>
</evidence>
<comment type="caution">
    <text evidence="9">Lacks conserved residue(s) required for the propagation of feature annotation.</text>
</comment>
<feature type="transmembrane region" description="Helical" evidence="9">
    <location>
        <begin position="6"/>
        <end position="24"/>
    </location>
</feature>
<gene>
    <name evidence="10" type="primary">htrB</name>
    <name evidence="9" type="synonym">lpxL</name>
    <name evidence="10" type="ORF">NCTC10699_01281</name>
</gene>
<dbReference type="UniPathway" id="UPA00360">
    <property type="reaction ID" value="UER00485"/>
</dbReference>
<keyword evidence="2 9" id="KW-0997">Cell inner membrane</keyword>
<dbReference type="HAMAP" id="MF_01942">
    <property type="entry name" value="Lipid_A_LpxL_LpxP"/>
    <property type="match status" value="1"/>
</dbReference>
<dbReference type="PIRSF" id="PIRSF026649">
    <property type="entry name" value="MsbB"/>
    <property type="match status" value="1"/>
</dbReference>
<keyword evidence="7 9" id="KW-0472">Membrane</keyword>
<keyword evidence="6 9" id="KW-1133">Transmembrane helix</keyword>
<keyword evidence="5 9" id="KW-0448">Lipopolysaccharide biosynthesis</keyword>
<dbReference type="GO" id="GO:0036104">
    <property type="term" value="P:Kdo2-lipid A biosynthetic process"/>
    <property type="evidence" value="ECO:0007669"/>
    <property type="project" value="UniProtKB-UniRule"/>
</dbReference>
<organism evidence="10 11">
    <name type="scientific">[Pasteurella] mairii</name>
    <dbReference type="NCBI Taxonomy" id="757"/>
    <lineage>
        <taxon>Bacteria</taxon>
        <taxon>Pseudomonadati</taxon>
        <taxon>Pseudomonadota</taxon>
        <taxon>Gammaproteobacteria</taxon>
        <taxon>Pasteurellales</taxon>
        <taxon>Pasteurellaceae</taxon>
    </lineage>
</organism>
<accession>A0A379B4Y3</accession>
<evidence type="ECO:0000256" key="2">
    <source>
        <dbReference type="ARBA" id="ARBA00022519"/>
    </source>
</evidence>
<evidence type="ECO:0000256" key="3">
    <source>
        <dbReference type="ARBA" id="ARBA00022679"/>
    </source>
</evidence>
<proteinExistence type="inferred from homology"/>
<name>A0A379B4Y3_9PAST</name>
<keyword evidence="11" id="KW-1185">Reference proteome</keyword>
<comment type="function">
    <text evidence="9">Catalyzes the transfer of an acyl chain from an acyl-[acyl-carrier-protein] (ACP) to a Kdo(2)-lipid IV(A) to form a Kdo(2)-(acyl)-lipid IV(A).</text>
</comment>
<evidence type="ECO:0000256" key="9">
    <source>
        <dbReference type="HAMAP-Rule" id="MF_01942"/>
    </source>
</evidence>
<dbReference type="AlphaFoldDB" id="A0A379B4Y3"/>
<dbReference type="PANTHER" id="PTHR30606:SF9">
    <property type="entry name" value="LIPID A BIOSYNTHESIS LAUROYLTRANSFERASE"/>
    <property type="match status" value="1"/>
</dbReference>
<reference evidence="10 11" key="1">
    <citation type="submission" date="2018-06" db="EMBL/GenBank/DDBJ databases">
        <authorList>
            <consortium name="Pathogen Informatics"/>
            <person name="Doyle S."/>
        </authorList>
    </citation>
    <scope>NUCLEOTIDE SEQUENCE [LARGE SCALE GENOMIC DNA]</scope>
    <source>
        <strain evidence="10 11">NCTC10699</strain>
    </source>
</reference>
<evidence type="ECO:0000256" key="4">
    <source>
        <dbReference type="ARBA" id="ARBA00022692"/>
    </source>
</evidence>
<dbReference type="Proteomes" id="UP000254280">
    <property type="component" value="Unassembled WGS sequence"/>
</dbReference>
<dbReference type="GO" id="GO:0008913">
    <property type="term" value="F:Kdo2-lipid IVA acyltransferase activity"/>
    <property type="evidence" value="ECO:0007669"/>
    <property type="project" value="UniProtKB-EC"/>
</dbReference>
<keyword evidence="1 9" id="KW-1003">Cell membrane</keyword>
<sequence>MIKIPLNYPIFVINCSLIMAKASLPTFQFAFLKPKYWGFWLGLAIWRLILLLPYPMLLKIGHGFGWLFAKLSVGKRRAKIVRRNLQLCFPQYSESQIDEILHRNLQSTGMAIIETGMAWFWSDKRIRKWCKIEGLENLSHHGKDGVIFVGVHFLTLELGARIVGIDQPGIGVYRPNDNPLMDWLQTYGRLRSNKDMLERKDLRGMIKALRQGEIIWYAPDHDYGRKNAVFVPFFAVKDAATTTGSYYLLKSAPNSRVIPFAPLRHADGSGYTVKISPPVDFSDLDSDVEIAKRMNHIVEQEILRGIDQYMWLHRRFKTRPNREEPSLYD</sequence>
<dbReference type="GO" id="GO:0009245">
    <property type="term" value="P:lipid A biosynthetic process"/>
    <property type="evidence" value="ECO:0007669"/>
    <property type="project" value="InterPro"/>
</dbReference>
<comment type="pathway">
    <text evidence="9">Glycolipid biosynthesis; KDO(2)-lipid A biosynthesis; KDO(2)-lipid A from CMP-3-deoxy-D-manno-octulosonate and lipid IV(A): step 3/4.</text>
</comment>
<dbReference type="CDD" id="cd07984">
    <property type="entry name" value="LPLAT_LABLAT-like"/>
    <property type="match status" value="1"/>
</dbReference>
<dbReference type="InterPro" id="IPR004960">
    <property type="entry name" value="LipA_acyltrans"/>
</dbReference>
<dbReference type="NCBIfam" id="TIGR02207">
    <property type="entry name" value="lipid_A_htrB"/>
    <property type="match status" value="1"/>
</dbReference>
<dbReference type="GO" id="GO:0009103">
    <property type="term" value="P:lipopolysaccharide biosynthetic process"/>
    <property type="evidence" value="ECO:0007669"/>
    <property type="project" value="UniProtKB-UniRule"/>
</dbReference>
<dbReference type="GO" id="GO:0005886">
    <property type="term" value="C:plasma membrane"/>
    <property type="evidence" value="ECO:0007669"/>
    <property type="project" value="UniProtKB-SubCell"/>
</dbReference>
<dbReference type="UniPathway" id="UPA00030"/>
<comment type="similarity">
    <text evidence="9">Belongs to the LpxL/LpxM/LpxP family.</text>
</comment>
<keyword evidence="8 9" id="KW-0012">Acyltransferase</keyword>
<dbReference type="Pfam" id="PF03279">
    <property type="entry name" value="Lip_A_acyltrans"/>
    <property type="match status" value="1"/>
</dbReference>
<evidence type="ECO:0000256" key="1">
    <source>
        <dbReference type="ARBA" id="ARBA00022475"/>
    </source>
</evidence>
<comment type="subcellular location">
    <subcellularLocation>
        <location evidence="9">Cell inner membrane</location>
        <topology evidence="9">Single-pass membrane protein</topology>
    </subcellularLocation>
</comment>
<evidence type="ECO:0000256" key="6">
    <source>
        <dbReference type="ARBA" id="ARBA00022989"/>
    </source>
</evidence>
<evidence type="ECO:0000256" key="8">
    <source>
        <dbReference type="ARBA" id="ARBA00023315"/>
    </source>
</evidence>
<dbReference type="EC" id="2.3.1.241" evidence="9"/>
<dbReference type="EMBL" id="UGSS01000002">
    <property type="protein sequence ID" value="SUB33654.1"/>
    <property type="molecule type" value="Genomic_DNA"/>
</dbReference>
<feature type="short sequence motif" description="HXXXXD motif" evidence="9">
    <location>
        <begin position="152"/>
        <end position="157"/>
    </location>
</feature>
<evidence type="ECO:0000256" key="5">
    <source>
        <dbReference type="ARBA" id="ARBA00022985"/>
    </source>
</evidence>
<dbReference type="InterPro" id="IPR011920">
    <property type="entry name" value="Lipid_A_LpxL_LpxP"/>
</dbReference>
<evidence type="ECO:0000313" key="11">
    <source>
        <dbReference type="Proteomes" id="UP000254280"/>
    </source>
</evidence>
<comment type="pathway">
    <text evidence="9">Bacterial outer membrane biogenesis; lipopolysaccharide biosynthesis.</text>
</comment>
<comment type="catalytic activity">
    <reaction evidence="9">
        <text>an alpha-Kdo-(2-&gt;4)-alpha-Kdo-(2-&gt;6)-lipid IVA + a fatty acyl-[ACP] = an alpha-Kdo-(2-&gt;4)-alpha-Kdo-(2-&gt;6)-(acyl)-lipid IVA + holo-[ACP]</text>
        <dbReference type="Rhea" id="RHEA:69396"/>
        <dbReference type="Rhea" id="RHEA-COMP:9685"/>
        <dbReference type="Rhea" id="RHEA-COMP:14125"/>
        <dbReference type="ChEBI" id="CHEBI:64479"/>
        <dbReference type="ChEBI" id="CHEBI:138651"/>
        <dbReference type="ChEBI" id="CHEBI:176429"/>
        <dbReference type="ChEBI" id="CHEBI:176430"/>
        <dbReference type="EC" id="2.3.1.241"/>
    </reaction>
</comment>
<protein>
    <recommendedName>
        <fullName evidence="9">Lipid A biosynthesis acyltransferase</fullName>
        <ecNumber evidence="9">2.3.1.241</ecNumber>
    </recommendedName>
    <alternativeName>
        <fullName evidence="9">Kdo(2)-lipid IV(A) acyltransferase</fullName>
    </alternativeName>
</protein>
<dbReference type="NCBIfam" id="NF005340">
    <property type="entry name" value="PRK06860.1"/>
    <property type="match status" value="1"/>
</dbReference>
<keyword evidence="3 9" id="KW-0808">Transferase</keyword>
<evidence type="ECO:0000256" key="7">
    <source>
        <dbReference type="ARBA" id="ARBA00023136"/>
    </source>
</evidence>
<dbReference type="PANTHER" id="PTHR30606">
    <property type="entry name" value="LIPID A BIOSYNTHESIS LAUROYL ACYLTRANSFERASE"/>
    <property type="match status" value="1"/>
</dbReference>
<feature type="transmembrane region" description="Helical" evidence="9">
    <location>
        <begin position="36"/>
        <end position="54"/>
    </location>
</feature>
<keyword evidence="4 9" id="KW-0812">Transmembrane</keyword>